<organism evidence="12 13">
    <name type="scientific">Vescimonas fastidiosa</name>
    <dbReference type="NCBI Taxonomy" id="2714353"/>
    <lineage>
        <taxon>Bacteria</taxon>
        <taxon>Bacillati</taxon>
        <taxon>Bacillota</taxon>
        <taxon>Clostridia</taxon>
        <taxon>Eubacteriales</taxon>
        <taxon>Oscillospiraceae</taxon>
        <taxon>Vescimonas</taxon>
    </lineage>
</organism>
<dbReference type="EC" id="2.7.4.9" evidence="2 10"/>
<dbReference type="HAMAP" id="MF_00165">
    <property type="entry name" value="Thymidylate_kinase"/>
    <property type="match status" value="1"/>
</dbReference>
<keyword evidence="7 10" id="KW-0418">Kinase</keyword>
<feature type="domain" description="Thymidylate kinase-like" evidence="11">
    <location>
        <begin position="8"/>
        <end position="181"/>
    </location>
</feature>
<dbReference type="KEGG" id="vfa:MM35RIKEN_07220"/>
<name>A0A810PRF2_9FIRM</name>
<reference evidence="12" key="1">
    <citation type="submission" date="2020-09" db="EMBL/GenBank/DDBJ databases">
        <title>New species isolated from human feces.</title>
        <authorList>
            <person name="Kitahara M."/>
            <person name="Shigeno Y."/>
            <person name="Shime M."/>
            <person name="Matsumoto Y."/>
            <person name="Nakamura S."/>
            <person name="Motooka D."/>
            <person name="Fukuoka S."/>
            <person name="Nishikawa H."/>
            <person name="Benno Y."/>
        </authorList>
    </citation>
    <scope>NUCLEOTIDE SEQUENCE</scope>
    <source>
        <strain evidence="12">MM35</strain>
    </source>
</reference>
<keyword evidence="13" id="KW-1185">Reference proteome</keyword>
<evidence type="ECO:0000256" key="10">
    <source>
        <dbReference type="HAMAP-Rule" id="MF_00165"/>
    </source>
</evidence>
<sequence>MQGRLIVFEGTDGSGKATQTALLCQELDRRGIAYRRLEFPRYKEESSALIRLYLSGAFGSRPNDVNAYAAATFYSVDRFASYRQDWGAYYEAGGLVIADRYTTSNAVHQTPKLPPEERRGYLEWLFDFEYRLLGLPKPDRVLYLDLPTEISERMMRRREQQTHTRADIHERDEAYLAACRESAELTIALCGWEKIDCSRGGEMRAAEDIHREVMERVEDLLVP</sequence>
<dbReference type="RefSeq" id="WP_212819399.1">
    <property type="nucleotide sequence ID" value="NZ_AP023415.1"/>
</dbReference>
<comment type="similarity">
    <text evidence="1 10">Belongs to the thymidylate kinase family.</text>
</comment>
<comment type="catalytic activity">
    <reaction evidence="9 10">
        <text>dTMP + ATP = dTDP + ADP</text>
        <dbReference type="Rhea" id="RHEA:13517"/>
        <dbReference type="ChEBI" id="CHEBI:30616"/>
        <dbReference type="ChEBI" id="CHEBI:58369"/>
        <dbReference type="ChEBI" id="CHEBI:63528"/>
        <dbReference type="ChEBI" id="CHEBI:456216"/>
        <dbReference type="EC" id="2.7.4.9"/>
    </reaction>
</comment>
<evidence type="ECO:0000256" key="8">
    <source>
        <dbReference type="ARBA" id="ARBA00022840"/>
    </source>
</evidence>
<dbReference type="Pfam" id="PF02223">
    <property type="entry name" value="Thymidylate_kin"/>
    <property type="match status" value="1"/>
</dbReference>
<proteinExistence type="inferred from homology"/>
<dbReference type="InterPro" id="IPR027417">
    <property type="entry name" value="P-loop_NTPase"/>
</dbReference>
<dbReference type="PANTHER" id="PTHR10344:SF4">
    <property type="entry name" value="UMP-CMP KINASE 2, MITOCHONDRIAL"/>
    <property type="match status" value="1"/>
</dbReference>
<keyword evidence="8 10" id="KW-0067">ATP-binding</keyword>
<dbReference type="GO" id="GO:0005829">
    <property type="term" value="C:cytosol"/>
    <property type="evidence" value="ECO:0007669"/>
    <property type="project" value="TreeGrafter"/>
</dbReference>
<keyword evidence="6 10" id="KW-0547">Nucleotide-binding</keyword>
<dbReference type="PANTHER" id="PTHR10344">
    <property type="entry name" value="THYMIDYLATE KINASE"/>
    <property type="match status" value="1"/>
</dbReference>
<comment type="caution">
    <text evidence="10">Lacks conserved residue(s) required for the propagation of feature annotation.</text>
</comment>
<evidence type="ECO:0000256" key="6">
    <source>
        <dbReference type="ARBA" id="ARBA00022741"/>
    </source>
</evidence>
<dbReference type="EMBL" id="AP023415">
    <property type="protein sequence ID" value="BCK78530.1"/>
    <property type="molecule type" value="Genomic_DNA"/>
</dbReference>
<dbReference type="GO" id="GO:0004798">
    <property type="term" value="F:dTMP kinase activity"/>
    <property type="evidence" value="ECO:0007669"/>
    <property type="project" value="UniProtKB-UniRule"/>
</dbReference>
<dbReference type="SUPFAM" id="SSF52540">
    <property type="entry name" value="P-loop containing nucleoside triphosphate hydrolases"/>
    <property type="match status" value="1"/>
</dbReference>
<evidence type="ECO:0000313" key="13">
    <source>
        <dbReference type="Proteomes" id="UP000681343"/>
    </source>
</evidence>
<dbReference type="AlphaFoldDB" id="A0A810PRF2"/>
<evidence type="ECO:0000256" key="7">
    <source>
        <dbReference type="ARBA" id="ARBA00022777"/>
    </source>
</evidence>
<comment type="function">
    <text evidence="10">Phosphorylation of dTMP to form dTDP in both de novo and salvage pathways of dTTP synthesis.</text>
</comment>
<evidence type="ECO:0000256" key="2">
    <source>
        <dbReference type="ARBA" id="ARBA00012980"/>
    </source>
</evidence>
<accession>A0A810PRF2</accession>
<dbReference type="GO" id="GO:0006233">
    <property type="term" value="P:dTDP biosynthetic process"/>
    <property type="evidence" value="ECO:0007669"/>
    <property type="project" value="InterPro"/>
</dbReference>
<dbReference type="GO" id="GO:0006235">
    <property type="term" value="P:dTTP biosynthetic process"/>
    <property type="evidence" value="ECO:0007669"/>
    <property type="project" value="UniProtKB-UniRule"/>
</dbReference>
<dbReference type="FunFam" id="3.40.50.300:FF:002288">
    <property type="entry name" value="Probable thymidylate kinase"/>
    <property type="match status" value="1"/>
</dbReference>
<keyword evidence="5 10" id="KW-0545">Nucleotide biosynthesis</keyword>
<evidence type="ECO:0000256" key="9">
    <source>
        <dbReference type="ARBA" id="ARBA00048743"/>
    </source>
</evidence>
<evidence type="ECO:0000313" key="12">
    <source>
        <dbReference type="EMBL" id="BCK78530.1"/>
    </source>
</evidence>
<evidence type="ECO:0000256" key="5">
    <source>
        <dbReference type="ARBA" id="ARBA00022727"/>
    </source>
</evidence>
<evidence type="ECO:0000259" key="11">
    <source>
        <dbReference type="Pfam" id="PF02223"/>
    </source>
</evidence>
<evidence type="ECO:0000256" key="4">
    <source>
        <dbReference type="ARBA" id="ARBA00022679"/>
    </source>
</evidence>
<dbReference type="GO" id="GO:0005524">
    <property type="term" value="F:ATP binding"/>
    <property type="evidence" value="ECO:0007669"/>
    <property type="project" value="UniProtKB-UniRule"/>
</dbReference>
<keyword evidence="4 10" id="KW-0808">Transferase</keyword>
<protein>
    <recommendedName>
        <fullName evidence="3 10">Thymidylate kinase</fullName>
        <ecNumber evidence="2 10">2.7.4.9</ecNumber>
    </recommendedName>
    <alternativeName>
        <fullName evidence="10">dTMP kinase</fullName>
    </alternativeName>
</protein>
<dbReference type="InterPro" id="IPR039430">
    <property type="entry name" value="Thymidylate_kin-like_dom"/>
</dbReference>
<evidence type="ECO:0000256" key="1">
    <source>
        <dbReference type="ARBA" id="ARBA00009776"/>
    </source>
</evidence>
<evidence type="ECO:0000256" key="3">
    <source>
        <dbReference type="ARBA" id="ARBA00017144"/>
    </source>
</evidence>
<dbReference type="InterPro" id="IPR018094">
    <property type="entry name" value="Thymidylate_kinase"/>
</dbReference>
<dbReference type="Gene3D" id="3.40.50.300">
    <property type="entry name" value="P-loop containing nucleotide triphosphate hydrolases"/>
    <property type="match status" value="1"/>
</dbReference>
<dbReference type="GO" id="GO:0006227">
    <property type="term" value="P:dUDP biosynthetic process"/>
    <property type="evidence" value="ECO:0007669"/>
    <property type="project" value="TreeGrafter"/>
</dbReference>
<dbReference type="CDD" id="cd01672">
    <property type="entry name" value="TMPK"/>
    <property type="match status" value="1"/>
</dbReference>
<dbReference type="Proteomes" id="UP000681343">
    <property type="component" value="Chromosome"/>
</dbReference>
<gene>
    <name evidence="10" type="primary">tmk</name>
    <name evidence="12" type="ORF">MM35RIKEN_07220</name>
</gene>